<keyword evidence="6" id="KW-1185">Reference proteome</keyword>
<dbReference type="InterPro" id="IPR012340">
    <property type="entry name" value="NA-bd_OB-fold"/>
</dbReference>
<gene>
    <name evidence="2" type="primary">eif1a</name>
    <name evidence="5" type="ORF">EYM_04110</name>
</gene>
<evidence type="ECO:0000313" key="6">
    <source>
        <dbReference type="Proteomes" id="UP000060778"/>
    </source>
</evidence>
<dbReference type="SUPFAM" id="SSF50249">
    <property type="entry name" value="Nucleic acid-binding proteins"/>
    <property type="match status" value="1"/>
</dbReference>
<name>A0A0U3G078_9CREN</name>
<organism evidence="5 6">
    <name type="scientific">Ignicoccus islandicus DSM 13165</name>
    <dbReference type="NCBI Taxonomy" id="940295"/>
    <lineage>
        <taxon>Archaea</taxon>
        <taxon>Thermoproteota</taxon>
        <taxon>Thermoprotei</taxon>
        <taxon>Desulfurococcales</taxon>
        <taxon>Desulfurococcaceae</taxon>
        <taxon>Ignicoccus</taxon>
    </lineage>
</organism>
<evidence type="ECO:0000259" key="4">
    <source>
        <dbReference type="PROSITE" id="PS50832"/>
    </source>
</evidence>
<dbReference type="Proteomes" id="UP000060778">
    <property type="component" value="Chromosome"/>
</dbReference>
<keyword evidence="2 3" id="KW-0648">Protein biosynthesis</keyword>
<dbReference type="PROSITE" id="PS50832">
    <property type="entry name" value="S1_IF1_TYPE"/>
    <property type="match status" value="1"/>
</dbReference>
<feature type="domain" description="S1-like" evidence="4">
    <location>
        <begin position="9"/>
        <end position="85"/>
    </location>
</feature>
<dbReference type="PANTHER" id="PTHR21668">
    <property type="entry name" value="EIF-1A"/>
    <property type="match status" value="1"/>
</dbReference>
<dbReference type="EMBL" id="CP006867">
    <property type="protein sequence ID" value="ALU11724.1"/>
    <property type="molecule type" value="Genomic_DNA"/>
</dbReference>
<comment type="similarity">
    <text evidence="2">Belongs to the eIF-1A family.</text>
</comment>
<evidence type="ECO:0000313" key="5">
    <source>
        <dbReference type="EMBL" id="ALU11724.1"/>
    </source>
</evidence>
<dbReference type="GO" id="GO:0003743">
    <property type="term" value="F:translation initiation factor activity"/>
    <property type="evidence" value="ECO:0007669"/>
    <property type="project" value="UniProtKB-UniRule"/>
</dbReference>
<dbReference type="NCBIfam" id="NF003084">
    <property type="entry name" value="PRK04012.1-3"/>
    <property type="match status" value="1"/>
</dbReference>
<dbReference type="SMART" id="SM00652">
    <property type="entry name" value="eIF1a"/>
    <property type="match status" value="1"/>
</dbReference>
<dbReference type="Gene3D" id="2.40.50.140">
    <property type="entry name" value="Nucleic acid-binding proteins"/>
    <property type="match status" value="1"/>
</dbReference>
<dbReference type="OrthoDB" id="2586at2157"/>
<proteinExistence type="inferred from homology"/>
<reference evidence="5 6" key="1">
    <citation type="submission" date="2013-11" db="EMBL/GenBank/DDBJ databases">
        <title>Comparative genomics of Ignicoccus.</title>
        <authorList>
            <person name="Podar M."/>
        </authorList>
    </citation>
    <scope>NUCLEOTIDE SEQUENCE [LARGE SCALE GENOMIC DNA]</scope>
    <source>
        <strain evidence="5 6">DSM 13165</strain>
    </source>
</reference>
<dbReference type="GeneID" id="30680215"/>
<evidence type="ECO:0000256" key="1">
    <source>
        <dbReference type="ARBA" id="ARBA00025502"/>
    </source>
</evidence>
<sequence>MKKKPSTEKSKEVTLPGEGEVLCIVERIIGADYALIRCLDDPERVRKARIPGRMRRRVWIREGDIVIAAVWDFQPDRADITYRYQRDELKRLIAKGLLPKEIAELANITEEEIQATLQQLTMEEGEEE</sequence>
<evidence type="ECO:0000256" key="3">
    <source>
        <dbReference type="PROSITE-ProRule" id="PRU00181"/>
    </source>
</evidence>
<dbReference type="Pfam" id="PF01176">
    <property type="entry name" value="eIF-1a"/>
    <property type="match status" value="1"/>
</dbReference>
<dbReference type="CDD" id="cd05793">
    <property type="entry name" value="S1_IF1A"/>
    <property type="match status" value="1"/>
</dbReference>
<evidence type="ECO:0000256" key="2">
    <source>
        <dbReference type="HAMAP-Rule" id="MF_00216"/>
    </source>
</evidence>
<dbReference type="HAMAP" id="MF_00216">
    <property type="entry name" value="aIF_1A"/>
    <property type="match status" value="1"/>
</dbReference>
<accession>A0A0U3G078</accession>
<comment type="function">
    <text evidence="1 2">Seems to be required for maximal rate of protein biosynthesis. Enhances ribosome dissociation into subunits and stabilizes the binding of the initiator Met-tRNA(I) to 40 S ribosomal subunits.</text>
</comment>
<protein>
    <recommendedName>
        <fullName evidence="2">Translation initiation factor 1A</fullName>
        <shortName evidence="2">aIF-1A</shortName>
    </recommendedName>
</protein>
<dbReference type="RefSeq" id="WP_075049779.1">
    <property type="nucleotide sequence ID" value="NZ_CP006867.1"/>
</dbReference>
<dbReference type="KEGG" id="iis:EYM_04110"/>
<keyword evidence="2 3" id="KW-0396">Initiation factor</keyword>
<dbReference type="NCBIfam" id="NF003082">
    <property type="entry name" value="PRK04012.1-1"/>
    <property type="match status" value="1"/>
</dbReference>
<dbReference type="GO" id="GO:0003723">
    <property type="term" value="F:RNA binding"/>
    <property type="evidence" value="ECO:0007669"/>
    <property type="project" value="InterPro"/>
</dbReference>
<dbReference type="InterPro" id="IPR006196">
    <property type="entry name" value="RNA-binding_domain_S1_IF1"/>
</dbReference>
<dbReference type="STRING" id="940295.EYM_04110"/>
<dbReference type="InterPro" id="IPR001253">
    <property type="entry name" value="TIF_eIF-1A"/>
</dbReference>
<dbReference type="AlphaFoldDB" id="A0A0U3G078"/>